<evidence type="ECO:0000313" key="4">
    <source>
        <dbReference type="Proteomes" id="UP000811246"/>
    </source>
</evidence>
<dbReference type="PANTHER" id="PTHR36245">
    <property type="entry name" value="GLYCINE-RICH PROTEIN DOT1-LIKE"/>
    <property type="match status" value="1"/>
</dbReference>
<reference evidence="3" key="1">
    <citation type="submission" date="2021-01" db="EMBL/GenBank/DDBJ databases">
        <authorList>
            <person name="Lovell J.T."/>
            <person name="Bentley N."/>
            <person name="Bhattarai G."/>
            <person name="Jenkins J.W."/>
            <person name="Sreedasyam A."/>
            <person name="Alarcon Y."/>
            <person name="Bock C."/>
            <person name="Boston L."/>
            <person name="Carlson J."/>
            <person name="Cervantes K."/>
            <person name="Clermont K."/>
            <person name="Krom N."/>
            <person name="Kubenka K."/>
            <person name="Mamidi S."/>
            <person name="Mattison C."/>
            <person name="Monteros M."/>
            <person name="Pisani C."/>
            <person name="Plott C."/>
            <person name="Rajasekar S."/>
            <person name="Rhein H.S."/>
            <person name="Rohla C."/>
            <person name="Song M."/>
            <person name="Hilaire R.S."/>
            <person name="Shu S."/>
            <person name="Wells L."/>
            <person name="Wang X."/>
            <person name="Webber J."/>
            <person name="Heerema R.J."/>
            <person name="Klein P."/>
            <person name="Conner P."/>
            <person name="Grauke L."/>
            <person name="Grimwood J."/>
            <person name="Schmutz J."/>
            <person name="Randall J.J."/>
        </authorList>
    </citation>
    <scope>NUCLEOTIDE SEQUENCE</scope>
    <source>
        <tissue evidence="3">Leaf</tissue>
    </source>
</reference>
<keyword evidence="2" id="KW-0812">Transmembrane</keyword>
<evidence type="ECO:0000313" key="3">
    <source>
        <dbReference type="EMBL" id="KAG6677602.1"/>
    </source>
</evidence>
<comment type="caution">
    <text evidence="3">The sequence shown here is derived from an EMBL/GenBank/DDBJ whole genome shotgun (WGS) entry which is preliminary data.</text>
</comment>
<evidence type="ECO:0000256" key="2">
    <source>
        <dbReference type="SAM" id="Phobius"/>
    </source>
</evidence>
<sequence>MQSTKERGGLKMQFWSSMHGLLVGRKMGSIDTVAILIFFSYLCIITTSSPLQKYFPSSGGHVNSSDGDGGTATARGRRIEGVYGQEAAMVGGSTGSGDSGNNGGSRTPSGQGGGALIPVYVAGAANNRHHKHHRGSANRNRNSIGLSTLVVATLASLLADLYH</sequence>
<dbReference type="PANTHER" id="PTHR36245:SF7">
    <property type="entry name" value="GLYCINE-RICH PROTEIN"/>
    <property type="match status" value="1"/>
</dbReference>
<keyword evidence="2" id="KW-0472">Membrane</keyword>
<dbReference type="AlphaFoldDB" id="A0A922AA10"/>
<evidence type="ECO:0000256" key="1">
    <source>
        <dbReference type="SAM" id="MobiDB-lite"/>
    </source>
</evidence>
<dbReference type="EMBL" id="CM031838">
    <property type="protein sequence ID" value="KAG6677602.1"/>
    <property type="molecule type" value="Genomic_DNA"/>
</dbReference>
<feature type="region of interest" description="Disordered" evidence="1">
    <location>
        <begin position="90"/>
        <end position="110"/>
    </location>
</feature>
<name>A0A922AA10_CARIL</name>
<proteinExistence type="predicted"/>
<dbReference type="Proteomes" id="UP000811246">
    <property type="component" value="Chromosome 14"/>
</dbReference>
<gene>
    <name evidence="3" type="ORF">I3842_14G035700</name>
</gene>
<feature type="compositionally biased region" description="Gly residues" evidence="1">
    <location>
        <begin position="92"/>
        <end position="103"/>
    </location>
</feature>
<organism evidence="3 4">
    <name type="scientific">Carya illinoinensis</name>
    <name type="common">Pecan</name>
    <dbReference type="NCBI Taxonomy" id="32201"/>
    <lineage>
        <taxon>Eukaryota</taxon>
        <taxon>Viridiplantae</taxon>
        <taxon>Streptophyta</taxon>
        <taxon>Embryophyta</taxon>
        <taxon>Tracheophyta</taxon>
        <taxon>Spermatophyta</taxon>
        <taxon>Magnoliopsida</taxon>
        <taxon>eudicotyledons</taxon>
        <taxon>Gunneridae</taxon>
        <taxon>Pentapetalae</taxon>
        <taxon>rosids</taxon>
        <taxon>fabids</taxon>
        <taxon>Fagales</taxon>
        <taxon>Juglandaceae</taxon>
        <taxon>Carya</taxon>
    </lineage>
</organism>
<feature type="transmembrane region" description="Helical" evidence="2">
    <location>
        <begin position="27"/>
        <end position="45"/>
    </location>
</feature>
<accession>A0A922AA10</accession>
<keyword evidence="2" id="KW-1133">Transmembrane helix</keyword>
<protein>
    <submittedName>
        <fullName evidence="3">Uncharacterized protein</fullName>
    </submittedName>
</protein>
<dbReference type="OrthoDB" id="1648650at2759"/>
<feature type="transmembrane region" description="Helical" evidence="2">
    <location>
        <begin position="144"/>
        <end position="162"/>
    </location>
</feature>